<reference evidence="2" key="1">
    <citation type="submission" date="2021-01" db="EMBL/GenBank/DDBJ databases">
        <authorList>
            <person name="Corre E."/>
            <person name="Pelletier E."/>
            <person name="Niang G."/>
            <person name="Scheremetjew M."/>
            <person name="Finn R."/>
            <person name="Kale V."/>
            <person name="Holt S."/>
            <person name="Cochrane G."/>
            <person name="Meng A."/>
            <person name="Brown T."/>
            <person name="Cohen L."/>
        </authorList>
    </citation>
    <scope>NUCLEOTIDE SEQUENCE</scope>
    <source>
        <strain evidence="2">CCMP1594</strain>
    </source>
</reference>
<feature type="signal peptide" evidence="1">
    <location>
        <begin position="1"/>
        <end position="18"/>
    </location>
</feature>
<dbReference type="Pfam" id="PF13385">
    <property type="entry name" value="Laminin_G_3"/>
    <property type="match status" value="1"/>
</dbReference>
<protein>
    <submittedName>
        <fullName evidence="2">Uncharacterized protein</fullName>
    </submittedName>
</protein>
<keyword evidence="1" id="KW-0732">Signal</keyword>
<dbReference type="AlphaFoldDB" id="A0A7S4G8C0"/>
<accession>A0A7S4G8C0</accession>
<dbReference type="EMBL" id="HBJA01115979">
    <property type="protein sequence ID" value="CAE0828608.1"/>
    <property type="molecule type" value="Transcribed_RNA"/>
</dbReference>
<dbReference type="Gene3D" id="2.60.40.10">
    <property type="entry name" value="Immunoglobulins"/>
    <property type="match status" value="1"/>
</dbReference>
<feature type="chain" id="PRO_5031345175" evidence="1">
    <location>
        <begin position="19"/>
        <end position="844"/>
    </location>
</feature>
<sequence length="844" mass="92645">MGRATLFLWLVLLHLALSEYIDDTWRIATISGCLYNYEETDGIPSDFGITLGCQRGGGQTVTITGSFSKGSANPKVEFYQADQPWQFKECSSVTMLSSTKITCVTPSGSGFFWQPRVIDQNDGTVATVSNYTFANISMSYIQNGLELRKEGVSTFVDLMTPSSSAAAFQGTGYMRGIGRQVSATYSIDGTLDSGVWRVQGLNGPASGTNCYSGSPAQVPTATEFDQGRCGTFWGYGAPFYKSDGSLEDVYDDPSKLFSMDASHITSNTFDVSVSSPLKREQGGLLSFKVGSELGGFGFVPFNHGNGLNDLMPGYIDLRLHNLMEQDITGLAVRYSLQCRNMYANSTSVTLQYTHNGGDDWWFETVSGTLHQTPQSCTTQCSFTCGAQDSTCWDSNKFVDVELTNLHWQADEPFYLRWYINSDASAGTYGDPCRITDVELIPFVVESGEMSLKLKEAGALYVDINGTYAEVSANTNYTIAMDVHPEAHFFASDTTGMPRQSVVDENMTLVSSYDQTNDVEINWMINGAGQVVVRQTMPTDQTLWSSPTVIPRDMWSHIALQHYATYNGASFDHVFKVYVGGAFASESGVISSIPPLVTSTPGNSTIRIGRRASVETLDAFVGLIDEFRLWTYLRTEAEIYQDRDNTLSYTEDPNLLAYFQFNSYDSASMTTPNGKMSSPLFGNVAMGSAASPLSNIGSITLSTLTGGAVTCYEKYVVPDGRVTCNFTVFNQFGQPVPTYDHSEFQVRIVRGEGIIGPLDPDPTGISWTFTYFATNQTGVAFIQAYDKSGDPFVADPAKIYTIPTGCRSCEFRESINGWNLYSCLLDGRRFVRRQIQNVEGTCPVS</sequence>
<organism evidence="2">
    <name type="scientific">Eutreptiella gymnastica</name>
    <dbReference type="NCBI Taxonomy" id="73025"/>
    <lineage>
        <taxon>Eukaryota</taxon>
        <taxon>Discoba</taxon>
        <taxon>Euglenozoa</taxon>
        <taxon>Euglenida</taxon>
        <taxon>Spirocuta</taxon>
        <taxon>Euglenophyceae</taxon>
        <taxon>Eutreptiales</taxon>
        <taxon>Eutreptiaceae</taxon>
        <taxon>Eutreptiella</taxon>
    </lineage>
</organism>
<dbReference type="CDD" id="cd00603">
    <property type="entry name" value="IPT_PCSR"/>
    <property type="match status" value="1"/>
</dbReference>
<dbReference type="Gene3D" id="2.60.120.200">
    <property type="match status" value="1"/>
</dbReference>
<dbReference type="SUPFAM" id="SSF49899">
    <property type="entry name" value="Concanavalin A-like lectins/glucanases"/>
    <property type="match status" value="1"/>
</dbReference>
<dbReference type="InterPro" id="IPR013320">
    <property type="entry name" value="ConA-like_dom_sf"/>
</dbReference>
<proteinExistence type="predicted"/>
<evidence type="ECO:0000313" key="2">
    <source>
        <dbReference type="EMBL" id="CAE0828608.1"/>
    </source>
</evidence>
<evidence type="ECO:0000256" key="1">
    <source>
        <dbReference type="SAM" id="SignalP"/>
    </source>
</evidence>
<dbReference type="InterPro" id="IPR013783">
    <property type="entry name" value="Ig-like_fold"/>
</dbReference>
<gene>
    <name evidence="2" type="ORF">EGYM00163_LOCUS39885</name>
</gene>
<name>A0A7S4G8C0_9EUGL</name>